<protein>
    <submittedName>
        <fullName evidence="1">Uncharacterized protein</fullName>
    </submittedName>
</protein>
<dbReference type="AlphaFoldDB" id="A0A8D9F4P1"/>
<name>A0A8D9F4P1_9HEMI</name>
<organism evidence="1">
    <name type="scientific">Cacopsylla melanoneura</name>
    <dbReference type="NCBI Taxonomy" id="428564"/>
    <lineage>
        <taxon>Eukaryota</taxon>
        <taxon>Metazoa</taxon>
        <taxon>Ecdysozoa</taxon>
        <taxon>Arthropoda</taxon>
        <taxon>Hexapoda</taxon>
        <taxon>Insecta</taxon>
        <taxon>Pterygota</taxon>
        <taxon>Neoptera</taxon>
        <taxon>Paraneoptera</taxon>
        <taxon>Hemiptera</taxon>
        <taxon>Sternorrhyncha</taxon>
        <taxon>Psylloidea</taxon>
        <taxon>Psyllidae</taxon>
        <taxon>Psyllinae</taxon>
        <taxon>Cacopsylla</taxon>
    </lineage>
</organism>
<proteinExistence type="predicted"/>
<sequence length="104" mass="12331">MAEPYQMLESWSVVSSIPDTFRKSIGLNKIQCYLRPHGRAKCWNLLNVWNMVCSRSTYKTSGAKNLSLTSGEFRLKKDPRKMKLITYKYEQYVFRLVFRIKAKR</sequence>
<accession>A0A8D9F4P1</accession>
<reference evidence="1" key="1">
    <citation type="submission" date="2021-05" db="EMBL/GenBank/DDBJ databases">
        <authorList>
            <person name="Alioto T."/>
            <person name="Alioto T."/>
            <person name="Gomez Garrido J."/>
        </authorList>
    </citation>
    <scope>NUCLEOTIDE SEQUENCE</scope>
</reference>
<dbReference type="EMBL" id="HBUF01605914">
    <property type="protein sequence ID" value="CAG6777538.1"/>
    <property type="molecule type" value="Transcribed_RNA"/>
</dbReference>
<evidence type="ECO:0000313" key="1">
    <source>
        <dbReference type="EMBL" id="CAG6777538.1"/>
    </source>
</evidence>